<proteinExistence type="predicted"/>
<accession>A0A316DIJ4</accession>
<dbReference type="Pfam" id="PF07494">
    <property type="entry name" value="Reg_prop"/>
    <property type="match status" value="3"/>
</dbReference>
<dbReference type="PROSITE" id="PS50109">
    <property type="entry name" value="HIS_KIN"/>
    <property type="match status" value="1"/>
</dbReference>
<organism evidence="13 14">
    <name type="scientific">Arcicella aurantiaca</name>
    <dbReference type="NCBI Taxonomy" id="591202"/>
    <lineage>
        <taxon>Bacteria</taxon>
        <taxon>Pseudomonadati</taxon>
        <taxon>Bacteroidota</taxon>
        <taxon>Cytophagia</taxon>
        <taxon>Cytophagales</taxon>
        <taxon>Flectobacillaceae</taxon>
        <taxon>Arcicella</taxon>
    </lineage>
</organism>
<dbReference type="InterPro" id="IPR011110">
    <property type="entry name" value="Reg_prop"/>
</dbReference>
<dbReference type="CDD" id="cd00156">
    <property type="entry name" value="REC"/>
    <property type="match status" value="1"/>
</dbReference>
<dbReference type="GO" id="GO:0000155">
    <property type="term" value="F:phosphorelay sensor kinase activity"/>
    <property type="evidence" value="ECO:0007669"/>
    <property type="project" value="InterPro"/>
</dbReference>
<dbReference type="FunFam" id="2.60.40.10:FF:000791">
    <property type="entry name" value="Two-component system sensor histidine kinase/response regulator"/>
    <property type="match status" value="1"/>
</dbReference>
<dbReference type="Gene3D" id="2.130.10.10">
    <property type="entry name" value="YVTN repeat-like/Quinoprotein amine dehydrogenase"/>
    <property type="match status" value="3"/>
</dbReference>
<dbReference type="PROSITE" id="PS50110">
    <property type="entry name" value="RESPONSE_REGULATORY"/>
    <property type="match status" value="1"/>
</dbReference>
<evidence type="ECO:0000256" key="2">
    <source>
        <dbReference type="ARBA" id="ARBA00012438"/>
    </source>
</evidence>
<protein>
    <recommendedName>
        <fullName evidence="2">histidine kinase</fullName>
        <ecNumber evidence="2">2.7.13.3</ecNumber>
    </recommendedName>
</protein>
<evidence type="ECO:0000259" key="12">
    <source>
        <dbReference type="PROSITE" id="PS50110"/>
    </source>
</evidence>
<keyword evidence="7" id="KW-0238">DNA-binding</keyword>
<evidence type="ECO:0000256" key="3">
    <source>
        <dbReference type="ARBA" id="ARBA00022553"/>
    </source>
</evidence>
<keyword evidence="8" id="KW-0804">Transcription</keyword>
<feature type="modified residue" description="4-aspartylphosphate" evidence="9">
    <location>
        <position position="993"/>
    </location>
</feature>
<dbReference type="InterPro" id="IPR009057">
    <property type="entry name" value="Homeodomain-like_sf"/>
</dbReference>
<evidence type="ECO:0000313" key="13">
    <source>
        <dbReference type="EMBL" id="PWK17332.1"/>
    </source>
</evidence>
<dbReference type="PRINTS" id="PR00344">
    <property type="entry name" value="BCTRLSENSOR"/>
</dbReference>
<keyword evidence="14" id="KW-1185">Reference proteome</keyword>
<evidence type="ECO:0000256" key="5">
    <source>
        <dbReference type="ARBA" id="ARBA00022777"/>
    </source>
</evidence>
<dbReference type="Gene3D" id="3.40.50.2300">
    <property type="match status" value="1"/>
</dbReference>
<dbReference type="PROSITE" id="PS01124">
    <property type="entry name" value="HTH_ARAC_FAMILY_2"/>
    <property type="match status" value="1"/>
</dbReference>
<dbReference type="Proteomes" id="UP000245489">
    <property type="component" value="Unassembled WGS sequence"/>
</dbReference>
<dbReference type="GO" id="GO:0003700">
    <property type="term" value="F:DNA-binding transcription factor activity"/>
    <property type="evidence" value="ECO:0007669"/>
    <property type="project" value="InterPro"/>
</dbReference>
<dbReference type="InterPro" id="IPR003661">
    <property type="entry name" value="HisK_dim/P_dom"/>
</dbReference>
<dbReference type="SUPFAM" id="SSF46689">
    <property type="entry name" value="Homeodomain-like"/>
    <property type="match status" value="1"/>
</dbReference>
<dbReference type="InterPro" id="IPR003594">
    <property type="entry name" value="HATPase_dom"/>
</dbReference>
<sequence length="1193" mass="135284">MAFFHIENVHGQYFSYLTTKDGLSQNRVRAIVKDRYGFMWFGTWNGLCRYDGYKFKIYKNHPKDLRSIASNRIHYIYKDTSGDLWIETFPSIICRYNYQSDDFTRFKSSQLPKSIRDSTKRQLSLIKIQHLAPELRKTVGLFDLSPTKENIVFNLKPSTEGGLNDNNINCVYKDDDAVLWLGTTTGGVNKIALNPKPFHAYSLANILSSTSTIALRAILTDSADIWVGTQDKGVYCLDRQSLVPKKLLGLQTEKNIRALLKDSEGNIWIGSRTGLDRFSPKSHKTVHYFKDKNSQFTRFFAIAEDPSDKSIWISSTNGILKYNPRNNTFQKQSIPSSLSSSGAGCLFFDSAHHLWIGSEYAGLAKVEREANSLNINRIISYRADGNKPLLLDNRVYSIVQDEKGTIWAGTANGLVSINKNGKIRIFGQNDGLPDTYITKVLTDKRGYIWIGHKLGLSRLSIATGNIRNYTIKENTPNFEFTDASGGMDTKSGELFLGSTEGFVSFLPQQIKDNPKIPTAYFTDITVQNKPVTLGEQVNGRILLQNPISQTKELTFTYDDHSFSIEFAALEYIAPQRIRYAYQLKGIDKEWIMTDAKQRVASYSNLLAGRYQLQVKATNSDGIWSTKPTVLQINILPPWWRTWWAYIYYSMAIALLLYGIFKVIKTRQEYDKSLFEAKLQTEKAIEIDELKSRFFTNISHEFRTPLSLIIDPINALLLGKVSAEKEQNYYQIIHRNASRMLLLINELLEFSKLASGTRKLHIQQQDIVLFIRQLVTSFEYRAEKQQVDLQFITSLDMLIWGFDAEALSKILYNLLSNALKFSPDKSAIIIKLEVISTIQDEVSISVQDAGLGIPANQLTTIFEPFVQVDTFQQSSLEGTGLGLSLTKELVELHQGKIYATSEPFVATIFQFTLKNLAENKALIPVSDSVPQVDLREQSPQQAHSTIVLLVEDNDDIRQYLKSVLENSYQIYEAKNGKEGFEKAQEIIPDLIITDLMMPEENGLVFCQKIKKDERTSHIPVIVLTAKHSQSTEVESYDFGADAFVAKPFDTTVLQSRIQNLLHSRKKLQALFGTSTTFDAQVSGMSEIDQLFINKVNDLIENNLLNASLSVDWLADQLALSRTQLYRKIKALSNQSVHDFISVIRLKKATVYLKEKHTVTETAYLVGYSDATTFSRAFQKQYGQTPKKFGSANQS</sequence>
<feature type="domain" description="HTH araC/xylS-type" evidence="10">
    <location>
        <begin position="1092"/>
        <end position="1190"/>
    </location>
</feature>
<dbReference type="InterPro" id="IPR004358">
    <property type="entry name" value="Sig_transdc_His_kin-like_C"/>
</dbReference>
<dbReference type="InterPro" id="IPR018060">
    <property type="entry name" value="HTH_AraC"/>
</dbReference>
<feature type="domain" description="Histidine kinase" evidence="11">
    <location>
        <begin position="696"/>
        <end position="916"/>
    </location>
</feature>
<dbReference type="InterPro" id="IPR018062">
    <property type="entry name" value="HTH_AraC-typ_CS"/>
</dbReference>
<dbReference type="AlphaFoldDB" id="A0A316DIJ4"/>
<evidence type="ECO:0000256" key="9">
    <source>
        <dbReference type="PROSITE-ProRule" id="PRU00169"/>
    </source>
</evidence>
<dbReference type="SMART" id="SM00342">
    <property type="entry name" value="HTH_ARAC"/>
    <property type="match status" value="1"/>
</dbReference>
<dbReference type="SUPFAM" id="SSF47384">
    <property type="entry name" value="Homodimeric domain of signal transducing histidine kinase"/>
    <property type="match status" value="1"/>
</dbReference>
<dbReference type="EC" id="2.7.13.3" evidence="2"/>
<dbReference type="EMBL" id="QGGO01000036">
    <property type="protein sequence ID" value="PWK17332.1"/>
    <property type="molecule type" value="Genomic_DNA"/>
</dbReference>
<dbReference type="Pfam" id="PF07495">
    <property type="entry name" value="Y_Y_Y"/>
    <property type="match status" value="1"/>
</dbReference>
<dbReference type="InterPro" id="IPR011123">
    <property type="entry name" value="Y_Y_Y"/>
</dbReference>
<dbReference type="SMART" id="SM00448">
    <property type="entry name" value="REC"/>
    <property type="match status" value="1"/>
</dbReference>
<dbReference type="FunFam" id="3.30.565.10:FF:000006">
    <property type="entry name" value="Sensor histidine kinase WalK"/>
    <property type="match status" value="1"/>
</dbReference>
<evidence type="ECO:0000256" key="8">
    <source>
        <dbReference type="ARBA" id="ARBA00023163"/>
    </source>
</evidence>
<dbReference type="SUPFAM" id="SSF52172">
    <property type="entry name" value="CheY-like"/>
    <property type="match status" value="1"/>
</dbReference>
<comment type="catalytic activity">
    <reaction evidence="1">
        <text>ATP + protein L-histidine = ADP + protein N-phospho-L-histidine.</text>
        <dbReference type="EC" id="2.7.13.3"/>
    </reaction>
</comment>
<keyword evidence="4" id="KW-0808">Transferase</keyword>
<dbReference type="Pfam" id="PF00512">
    <property type="entry name" value="HisKA"/>
    <property type="match status" value="1"/>
</dbReference>
<dbReference type="InterPro" id="IPR011006">
    <property type="entry name" value="CheY-like_superfamily"/>
</dbReference>
<evidence type="ECO:0000256" key="7">
    <source>
        <dbReference type="ARBA" id="ARBA00023125"/>
    </source>
</evidence>
<reference evidence="13 14" key="1">
    <citation type="submission" date="2018-05" db="EMBL/GenBank/DDBJ databases">
        <title>Genomic Encyclopedia of Archaeal and Bacterial Type Strains, Phase II (KMG-II): from individual species to whole genera.</title>
        <authorList>
            <person name="Goeker M."/>
        </authorList>
    </citation>
    <scope>NUCLEOTIDE SEQUENCE [LARGE SCALE GENOMIC DNA]</scope>
    <source>
        <strain evidence="13 14">DSM 22214</strain>
    </source>
</reference>
<dbReference type="SMART" id="SM00388">
    <property type="entry name" value="HisKA"/>
    <property type="match status" value="1"/>
</dbReference>
<gene>
    <name evidence="13" type="ORF">LV89_04433</name>
</gene>
<dbReference type="SMART" id="SM00387">
    <property type="entry name" value="HATPase_c"/>
    <property type="match status" value="1"/>
</dbReference>
<dbReference type="Gene3D" id="2.60.40.10">
    <property type="entry name" value="Immunoglobulins"/>
    <property type="match status" value="1"/>
</dbReference>
<evidence type="ECO:0000313" key="14">
    <source>
        <dbReference type="Proteomes" id="UP000245489"/>
    </source>
</evidence>
<keyword evidence="3 9" id="KW-0597">Phosphoprotein</keyword>
<dbReference type="PROSITE" id="PS00041">
    <property type="entry name" value="HTH_ARAC_FAMILY_1"/>
    <property type="match status" value="1"/>
</dbReference>
<dbReference type="Gene3D" id="1.10.10.60">
    <property type="entry name" value="Homeodomain-like"/>
    <property type="match status" value="1"/>
</dbReference>
<dbReference type="InterPro" id="IPR013783">
    <property type="entry name" value="Ig-like_fold"/>
</dbReference>
<dbReference type="Gene3D" id="3.30.565.10">
    <property type="entry name" value="Histidine kinase-like ATPase, C-terminal domain"/>
    <property type="match status" value="1"/>
</dbReference>
<dbReference type="PANTHER" id="PTHR43547:SF2">
    <property type="entry name" value="HYBRID SIGNAL TRANSDUCTION HISTIDINE KINASE C"/>
    <property type="match status" value="1"/>
</dbReference>
<dbReference type="InterPro" id="IPR001789">
    <property type="entry name" value="Sig_transdc_resp-reg_receiver"/>
</dbReference>
<evidence type="ECO:0000256" key="1">
    <source>
        <dbReference type="ARBA" id="ARBA00000085"/>
    </source>
</evidence>
<comment type="caution">
    <text evidence="13">The sequence shown here is derived from an EMBL/GenBank/DDBJ whole genome shotgun (WGS) entry which is preliminary data.</text>
</comment>
<evidence type="ECO:0000259" key="10">
    <source>
        <dbReference type="PROSITE" id="PS01124"/>
    </source>
</evidence>
<keyword evidence="6" id="KW-0805">Transcription regulation</keyword>
<dbReference type="InterPro" id="IPR015943">
    <property type="entry name" value="WD40/YVTN_repeat-like_dom_sf"/>
</dbReference>
<evidence type="ECO:0000256" key="6">
    <source>
        <dbReference type="ARBA" id="ARBA00023015"/>
    </source>
</evidence>
<feature type="domain" description="Response regulatory" evidence="12">
    <location>
        <begin position="945"/>
        <end position="1060"/>
    </location>
</feature>
<keyword evidence="5 13" id="KW-0418">Kinase</keyword>
<dbReference type="PANTHER" id="PTHR43547">
    <property type="entry name" value="TWO-COMPONENT HISTIDINE KINASE"/>
    <property type="match status" value="1"/>
</dbReference>
<dbReference type="GO" id="GO:0043565">
    <property type="term" value="F:sequence-specific DNA binding"/>
    <property type="evidence" value="ECO:0007669"/>
    <property type="project" value="InterPro"/>
</dbReference>
<dbReference type="InterPro" id="IPR005467">
    <property type="entry name" value="His_kinase_dom"/>
</dbReference>
<dbReference type="Pfam" id="PF02518">
    <property type="entry name" value="HATPase_c"/>
    <property type="match status" value="1"/>
</dbReference>
<dbReference type="Pfam" id="PF00072">
    <property type="entry name" value="Response_reg"/>
    <property type="match status" value="1"/>
</dbReference>
<dbReference type="CDD" id="cd00146">
    <property type="entry name" value="PKD"/>
    <property type="match status" value="1"/>
</dbReference>
<evidence type="ECO:0000259" key="11">
    <source>
        <dbReference type="PROSITE" id="PS50109"/>
    </source>
</evidence>
<dbReference type="SUPFAM" id="SSF63829">
    <property type="entry name" value="Calcium-dependent phosphotriesterase"/>
    <property type="match status" value="2"/>
</dbReference>
<name>A0A316DIJ4_9BACT</name>
<dbReference type="CDD" id="cd00082">
    <property type="entry name" value="HisKA"/>
    <property type="match status" value="1"/>
</dbReference>
<evidence type="ECO:0000256" key="4">
    <source>
        <dbReference type="ARBA" id="ARBA00022679"/>
    </source>
</evidence>
<dbReference type="InterPro" id="IPR036890">
    <property type="entry name" value="HATPase_C_sf"/>
</dbReference>
<dbReference type="SUPFAM" id="SSF55874">
    <property type="entry name" value="ATPase domain of HSP90 chaperone/DNA topoisomerase II/histidine kinase"/>
    <property type="match status" value="1"/>
</dbReference>
<dbReference type="Gene3D" id="1.10.287.130">
    <property type="match status" value="1"/>
</dbReference>
<dbReference type="Pfam" id="PF12833">
    <property type="entry name" value="HTH_18"/>
    <property type="match status" value="1"/>
</dbReference>
<dbReference type="InterPro" id="IPR036097">
    <property type="entry name" value="HisK_dim/P_sf"/>
</dbReference>